<gene>
    <name evidence="1" type="ORF">KIW84_042232</name>
</gene>
<evidence type="ECO:0000313" key="1">
    <source>
        <dbReference type="EMBL" id="KAI5417547.1"/>
    </source>
</evidence>
<dbReference type="Gramene" id="Psat04G0223200-T1">
    <property type="protein sequence ID" value="KAI5417547.1"/>
    <property type="gene ID" value="KIW84_042232"/>
</dbReference>
<dbReference type="InterPro" id="IPR045126">
    <property type="entry name" value="TRAPPC10/Trs130"/>
</dbReference>
<dbReference type="EMBL" id="JAMSHJ010000004">
    <property type="protein sequence ID" value="KAI5417547.1"/>
    <property type="molecule type" value="Genomic_DNA"/>
</dbReference>
<dbReference type="PANTHER" id="PTHR13251:SF3">
    <property type="entry name" value="TRAFFICKING PROTEIN PARTICLE COMPLEX SUBUNIT 10"/>
    <property type="match status" value="1"/>
</dbReference>
<dbReference type="AlphaFoldDB" id="A0A9D5AMG4"/>
<accession>A0A9D5AMG4</accession>
<organism evidence="1 2">
    <name type="scientific">Pisum sativum</name>
    <name type="common">Garden pea</name>
    <name type="synonym">Lathyrus oleraceus</name>
    <dbReference type="NCBI Taxonomy" id="3888"/>
    <lineage>
        <taxon>Eukaryota</taxon>
        <taxon>Viridiplantae</taxon>
        <taxon>Streptophyta</taxon>
        <taxon>Embryophyta</taxon>
        <taxon>Tracheophyta</taxon>
        <taxon>Spermatophyta</taxon>
        <taxon>Magnoliopsida</taxon>
        <taxon>eudicotyledons</taxon>
        <taxon>Gunneridae</taxon>
        <taxon>Pentapetalae</taxon>
        <taxon>rosids</taxon>
        <taxon>fabids</taxon>
        <taxon>Fabales</taxon>
        <taxon>Fabaceae</taxon>
        <taxon>Papilionoideae</taxon>
        <taxon>50 kb inversion clade</taxon>
        <taxon>NPAAA clade</taxon>
        <taxon>Hologalegina</taxon>
        <taxon>IRL clade</taxon>
        <taxon>Fabeae</taxon>
        <taxon>Lathyrus</taxon>
    </lineage>
</organism>
<dbReference type="GO" id="GO:0034498">
    <property type="term" value="P:early endosome to Golgi transport"/>
    <property type="evidence" value="ECO:0007669"/>
    <property type="project" value="TreeGrafter"/>
</dbReference>
<name>A0A9D5AMG4_PEA</name>
<reference evidence="1 2" key="1">
    <citation type="journal article" date="2022" name="Nat. Genet.">
        <title>Improved pea reference genome and pan-genome highlight genomic features and evolutionary characteristics.</title>
        <authorList>
            <person name="Yang T."/>
            <person name="Liu R."/>
            <person name="Luo Y."/>
            <person name="Hu S."/>
            <person name="Wang D."/>
            <person name="Wang C."/>
            <person name="Pandey M.K."/>
            <person name="Ge S."/>
            <person name="Xu Q."/>
            <person name="Li N."/>
            <person name="Li G."/>
            <person name="Huang Y."/>
            <person name="Saxena R.K."/>
            <person name="Ji Y."/>
            <person name="Li M."/>
            <person name="Yan X."/>
            <person name="He Y."/>
            <person name="Liu Y."/>
            <person name="Wang X."/>
            <person name="Xiang C."/>
            <person name="Varshney R.K."/>
            <person name="Ding H."/>
            <person name="Gao S."/>
            <person name="Zong X."/>
        </authorList>
    </citation>
    <scope>NUCLEOTIDE SEQUENCE [LARGE SCALE GENOMIC DNA]</scope>
    <source>
        <strain evidence="1 2">cv. Zhongwan 6</strain>
    </source>
</reference>
<dbReference type="GO" id="GO:0006891">
    <property type="term" value="P:intra-Golgi vesicle-mediated transport"/>
    <property type="evidence" value="ECO:0007669"/>
    <property type="project" value="TreeGrafter"/>
</dbReference>
<dbReference type="GO" id="GO:0005829">
    <property type="term" value="C:cytosol"/>
    <property type="evidence" value="ECO:0007669"/>
    <property type="project" value="GOC"/>
</dbReference>
<proteinExistence type="predicted"/>
<dbReference type="PANTHER" id="PTHR13251">
    <property type="entry name" value="EPILEPSY HOLOPROSENCEPHALY CANDIDATE 1/TMEM1"/>
    <property type="match status" value="1"/>
</dbReference>
<comment type="caution">
    <text evidence="1">The sequence shown here is derived from an EMBL/GenBank/DDBJ whole genome shotgun (WGS) entry which is preliminary data.</text>
</comment>
<sequence length="100" mass="11138">MTCLLDGNGLCWLGCRLRLAFAGGCYLVTSNMANFLAQFQTIKNSINRLVISVEDVSDLWPTVKPAFEARLLFKRASLNNKARNPVLVEKLSAEFILTTD</sequence>
<keyword evidence="2" id="KW-1185">Reference proteome</keyword>
<protein>
    <submittedName>
        <fullName evidence="1">Uncharacterized protein</fullName>
    </submittedName>
</protein>
<evidence type="ECO:0000313" key="2">
    <source>
        <dbReference type="Proteomes" id="UP001058974"/>
    </source>
</evidence>
<dbReference type="Proteomes" id="UP001058974">
    <property type="component" value="Chromosome 4"/>
</dbReference>
<dbReference type="GO" id="GO:1990071">
    <property type="term" value="C:TRAPPII protein complex"/>
    <property type="evidence" value="ECO:0007669"/>
    <property type="project" value="InterPro"/>
</dbReference>